<protein>
    <submittedName>
        <fullName evidence="2">Uncharacterized protein</fullName>
    </submittedName>
</protein>
<organism evidence="2 3">
    <name type="scientific">Halobacteriovorax vibrionivorans</name>
    <dbReference type="NCBI Taxonomy" id="2152716"/>
    <lineage>
        <taxon>Bacteria</taxon>
        <taxon>Pseudomonadati</taxon>
        <taxon>Bdellovibrionota</taxon>
        <taxon>Bacteriovoracia</taxon>
        <taxon>Bacteriovoracales</taxon>
        <taxon>Halobacteriovoraceae</taxon>
        <taxon>Halobacteriovorax</taxon>
    </lineage>
</organism>
<dbReference type="EMBL" id="QDKL01000002">
    <property type="protein sequence ID" value="RZF21490.1"/>
    <property type="molecule type" value="Genomic_DNA"/>
</dbReference>
<name>A0ABY0IEW7_9BACT</name>
<evidence type="ECO:0000256" key="1">
    <source>
        <dbReference type="SAM" id="MobiDB-lite"/>
    </source>
</evidence>
<proteinExistence type="predicted"/>
<dbReference type="Proteomes" id="UP000443582">
    <property type="component" value="Unassembled WGS sequence"/>
</dbReference>
<comment type="caution">
    <text evidence="2">The sequence shown here is derived from an EMBL/GenBank/DDBJ whole genome shotgun (WGS) entry which is preliminary data.</text>
</comment>
<sequence>MNNKKTEKLVQLVSYGALEQDQKPAHRAPKRKTGNDEGHGKALRPLGFVRRSLIEDEDNCLSVL</sequence>
<dbReference type="RefSeq" id="WP_115360925.1">
    <property type="nucleotide sequence ID" value="NZ_QDKL01000002.1"/>
</dbReference>
<reference evidence="3" key="1">
    <citation type="journal article" date="2019" name="Int. J. Syst. Evol. Microbiol.">
        <title>Halobacteriovorax valvorus sp. nov., a novel prokaryotic predator isolated from coastal seawater of China.</title>
        <authorList>
            <person name="Chen M.-X."/>
        </authorList>
    </citation>
    <scope>NUCLEOTIDE SEQUENCE [LARGE SCALE GENOMIC DNA]</scope>
    <source>
        <strain evidence="3">BL9</strain>
    </source>
</reference>
<gene>
    <name evidence="2" type="ORF">DAY19_07320</name>
</gene>
<evidence type="ECO:0000313" key="3">
    <source>
        <dbReference type="Proteomes" id="UP000443582"/>
    </source>
</evidence>
<evidence type="ECO:0000313" key="2">
    <source>
        <dbReference type="EMBL" id="RZF21490.1"/>
    </source>
</evidence>
<feature type="region of interest" description="Disordered" evidence="1">
    <location>
        <begin position="16"/>
        <end position="43"/>
    </location>
</feature>
<keyword evidence="3" id="KW-1185">Reference proteome</keyword>
<accession>A0ABY0IEW7</accession>